<dbReference type="PANTHER" id="PTHR10910:SF62">
    <property type="entry name" value="AT07585P-RELATED"/>
    <property type="match status" value="1"/>
</dbReference>
<feature type="region of interest" description="Disordered" evidence="2">
    <location>
        <begin position="261"/>
        <end position="286"/>
    </location>
</feature>
<dbReference type="SUPFAM" id="SSF54768">
    <property type="entry name" value="dsRNA-binding domain-like"/>
    <property type="match status" value="1"/>
</dbReference>
<protein>
    <submittedName>
        <fullName evidence="5">Uncharacterized protein LOC116940903</fullName>
    </submittedName>
</protein>
<evidence type="ECO:0000256" key="2">
    <source>
        <dbReference type="SAM" id="MobiDB-lite"/>
    </source>
</evidence>
<gene>
    <name evidence="5" type="primary">LOC116940903</name>
</gene>
<dbReference type="RefSeq" id="XP_032807151.1">
    <property type="nucleotide sequence ID" value="XM_032951260.1"/>
</dbReference>
<keyword evidence="1" id="KW-0694">RNA-binding</keyword>
<dbReference type="GO" id="GO:0005730">
    <property type="term" value="C:nucleolus"/>
    <property type="evidence" value="ECO:0007669"/>
    <property type="project" value="TreeGrafter"/>
</dbReference>
<dbReference type="Pfam" id="PF00035">
    <property type="entry name" value="dsrm"/>
    <property type="match status" value="1"/>
</dbReference>
<dbReference type="GeneID" id="116940903"/>
<dbReference type="Gene3D" id="3.30.160.20">
    <property type="match status" value="1"/>
</dbReference>
<dbReference type="Proteomes" id="UP001318040">
    <property type="component" value="Chromosome 10"/>
</dbReference>
<reference evidence="5" key="1">
    <citation type="submission" date="2025-08" db="UniProtKB">
        <authorList>
            <consortium name="RefSeq"/>
        </authorList>
    </citation>
    <scope>IDENTIFICATION</scope>
    <source>
        <tissue evidence="5">Sperm</tissue>
    </source>
</reference>
<proteinExistence type="predicted"/>
<accession>A0AAJ7SYN8</accession>
<dbReference type="GO" id="GO:0003725">
    <property type="term" value="F:double-stranded RNA binding"/>
    <property type="evidence" value="ECO:0007669"/>
    <property type="project" value="TreeGrafter"/>
</dbReference>
<organism evidence="4 5">
    <name type="scientific">Petromyzon marinus</name>
    <name type="common">Sea lamprey</name>
    <dbReference type="NCBI Taxonomy" id="7757"/>
    <lineage>
        <taxon>Eukaryota</taxon>
        <taxon>Metazoa</taxon>
        <taxon>Chordata</taxon>
        <taxon>Craniata</taxon>
        <taxon>Vertebrata</taxon>
        <taxon>Cyclostomata</taxon>
        <taxon>Hyperoartia</taxon>
        <taxon>Petromyzontiformes</taxon>
        <taxon>Petromyzontidae</taxon>
        <taxon>Petromyzon</taxon>
    </lineage>
</organism>
<dbReference type="GO" id="GO:0008251">
    <property type="term" value="F:tRNA-specific adenosine deaminase activity"/>
    <property type="evidence" value="ECO:0007669"/>
    <property type="project" value="TreeGrafter"/>
</dbReference>
<evidence type="ECO:0000256" key="1">
    <source>
        <dbReference type="PROSITE-ProRule" id="PRU00266"/>
    </source>
</evidence>
<feature type="compositionally biased region" description="Low complexity" evidence="2">
    <location>
        <begin position="71"/>
        <end position="88"/>
    </location>
</feature>
<feature type="compositionally biased region" description="Basic residues" evidence="2">
    <location>
        <begin position="22"/>
        <end position="38"/>
    </location>
</feature>
<dbReference type="KEGG" id="pmrn:116940903"/>
<feature type="domain" description="DRBM" evidence="3">
    <location>
        <begin position="152"/>
        <end position="218"/>
    </location>
</feature>
<dbReference type="PANTHER" id="PTHR10910">
    <property type="entry name" value="EUKARYOTE SPECIFIC DSRNA BINDING PROTEIN"/>
    <property type="match status" value="1"/>
</dbReference>
<dbReference type="SMART" id="SM00358">
    <property type="entry name" value="DSRM"/>
    <property type="match status" value="1"/>
</dbReference>
<keyword evidence="4" id="KW-1185">Reference proteome</keyword>
<name>A0AAJ7SYN8_PETMA</name>
<dbReference type="PROSITE" id="PS50137">
    <property type="entry name" value="DS_RBD"/>
    <property type="match status" value="1"/>
</dbReference>
<dbReference type="AlphaFoldDB" id="A0AAJ7SYN8"/>
<dbReference type="InterPro" id="IPR014720">
    <property type="entry name" value="dsRBD_dom"/>
</dbReference>
<dbReference type="GO" id="GO:0006382">
    <property type="term" value="P:adenosine to inosine editing"/>
    <property type="evidence" value="ECO:0007669"/>
    <property type="project" value="TreeGrafter"/>
</dbReference>
<evidence type="ECO:0000259" key="3">
    <source>
        <dbReference type="PROSITE" id="PS50137"/>
    </source>
</evidence>
<evidence type="ECO:0000313" key="4">
    <source>
        <dbReference type="Proteomes" id="UP001318040"/>
    </source>
</evidence>
<dbReference type="GO" id="GO:0006396">
    <property type="term" value="P:RNA processing"/>
    <property type="evidence" value="ECO:0007669"/>
    <property type="project" value="TreeGrafter"/>
</dbReference>
<sequence>MASWPPCPLVLGTVAEQDVSSRRPKMKRRRRRRSRRKGSGSVKENYALSDGEETHPPPPSTLSAEVAPADSVSNPSSSITSPSSSTVSLPPPPPLPSPSKDKGGARQAPAATVVPKIRVAGKASGRRRRWKLRRTCRRRRHALQSALPFCPPPKSALSHLNELRPGLSFQLASHTGPPHAPRFTLAVEVNGTTFVGAGGSKREAKRRAAERALRSFVQFPDACEAHRAMGPAASLPACLDFACDPWDPSCCDPARGLADDGPPEFADNRDENSQSAARTEPRSCPPGELHVNPTKSPCCSSCCCGCSGYCRRFTSLPAHSDANCLLKDSDAAGTFVRPAPAGAYGRHPGHDSCGLPQQSPHRAAPCKRSLTRVLQPGRPSGDLHLLPHPLLHRPRRTSKAEPYKRSAISHLGSVMPQTGGRKAGVPIDGQGCVKSPQLSVKACAFR</sequence>
<feature type="region of interest" description="Disordered" evidence="2">
    <location>
        <begin position="1"/>
        <end position="113"/>
    </location>
</feature>
<evidence type="ECO:0000313" key="5">
    <source>
        <dbReference type="RefSeq" id="XP_032807151.1"/>
    </source>
</evidence>
<dbReference type="GO" id="GO:0003726">
    <property type="term" value="F:double-stranded RNA adenosine deaminase activity"/>
    <property type="evidence" value="ECO:0007669"/>
    <property type="project" value="TreeGrafter"/>
</dbReference>
<dbReference type="GO" id="GO:0005737">
    <property type="term" value="C:cytoplasm"/>
    <property type="evidence" value="ECO:0007669"/>
    <property type="project" value="TreeGrafter"/>
</dbReference>